<reference evidence="4 5" key="1">
    <citation type="submission" date="2020-06" db="EMBL/GenBank/DDBJ databases">
        <title>Description of novel acetic acid bacteria.</title>
        <authorList>
            <person name="Sombolestani A."/>
        </authorList>
    </citation>
    <scope>NUCLEOTIDE SEQUENCE [LARGE SCALE GENOMIC DNA]</scope>
    <source>
        <strain evidence="4 5">LMG 31431</strain>
    </source>
</reference>
<accession>A0A7Y7M8M2</accession>
<dbReference type="PANTHER" id="PTHR32347">
    <property type="entry name" value="EFFLUX SYSTEM COMPONENT YKNX-RELATED"/>
    <property type="match status" value="1"/>
</dbReference>
<dbReference type="EMBL" id="JABXXP010000765">
    <property type="protein sequence ID" value="NVN13164.1"/>
    <property type="molecule type" value="Genomic_DNA"/>
</dbReference>
<dbReference type="AlphaFoldDB" id="A0A7Y7M8M2"/>
<feature type="non-terminal residue" evidence="4">
    <location>
        <position position="1"/>
    </location>
</feature>
<evidence type="ECO:0000313" key="5">
    <source>
        <dbReference type="Proteomes" id="UP000534870"/>
    </source>
</evidence>
<comment type="caution">
    <text evidence="4">The sequence shown here is derived from an EMBL/GenBank/DDBJ whole genome shotgun (WGS) entry which is preliminary data.</text>
</comment>
<gene>
    <name evidence="4" type="ORF">HUK84_18840</name>
</gene>
<proteinExistence type="predicted"/>
<dbReference type="Proteomes" id="UP000534870">
    <property type="component" value="Unassembled WGS sequence"/>
</dbReference>
<name>A0A7Y7M8M2_9PROT</name>
<evidence type="ECO:0000256" key="3">
    <source>
        <dbReference type="SAM" id="MobiDB-lite"/>
    </source>
</evidence>
<sequence length="145" mass="15612">LAALQWRLDQRHVAAPAAGIIADILAWPGEVVESGAPVISLLPPENIYIRFFVPEPVVSRLHYGDTVTLSCDGCPAGLRGVIDFIAPQAEYTPPLIYSDQSRAKLVYLLQARPRPGQARQFNPGQPVTVGLPDARPGKASPRAVP</sequence>
<dbReference type="Gene3D" id="2.40.30.170">
    <property type="match status" value="1"/>
</dbReference>
<dbReference type="GO" id="GO:0030313">
    <property type="term" value="C:cell envelope"/>
    <property type="evidence" value="ECO:0007669"/>
    <property type="project" value="UniProtKB-SubCell"/>
</dbReference>
<organism evidence="4 5">
    <name type="scientific">Nguyenibacter vanlangensis</name>
    <dbReference type="NCBI Taxonomy" id="1216886"/>
    <lineage>
        <taxon>Bacteria</taxon>
        <taxon>Pseudomonadati</taxon>
        <taxon>Pseudomonadota</taxon>
        <taxon>Alphaproteobacteria</taxon>
        <taxon>Acetobacterales</taxon>
        <taxon>Acetobacteraceae</taxon>
        <taxon>Nguyenibacter</taxon>
    </lineage>
</organism>
<dbReference type="RefSeq" id="WP_176641589.1">
    <property type="nucleotide sequence ID" value="NZ_JABXXP010000765.1"/>
</dbReference>
<evidence type="ECO:0000313" key="4">
    <source>
        <dbReference type="EMBL" id="NVN13164.1"/>
    </source>
</evidence>
<dbReference type="PANTHER" id="PTHR32347:SF23">
    <property type="entry name" value="BLL5650 PROTEIN"/>
    <property type="match status" value="1"/>
</dbReference>
<evidence type="ECO:0000256" key="1">
    <source>
        <dbReference type="ARBA" id="ARBA00004196"/>
    </source>
</evidence>
<comment type="subcellular location">
    <subcellularLocation>
        <location evidence="1">Cell envelope</location>
    </subcellularLocation>
</comment>
<keyword evidence="2" id="KW-0175">Coiled coil</keyword>
<feature type="region of interest" description="Disordered" evidence="3">
    <location>
        <begin position="116"/>
        <end position="145"/>
    </location>
</feature>
<protein>
    <submittedName>
        <fullName evidence="4">HlyD family efflux transporter periplasmic adaptor subunit</fullName>
    </submittedName>
</protein>
<evidence type="ECO:0000256" key="2">
    <source>
        <dbReference type="ARBA" id="ARBA00023054"/>
    </source>
</evidence>
<dbReference type="InterPro" id="IPR050465">
    <property type="entry name" value="UPF0194_transport"/>
</dbReference>